<gene>
    <name evidence="2" type="ORF">HMPREF1549_02242</name>
</gene>
<proteinExistence type="predicted"/>
<reference evidence="2 3" key="1">
    <citation type="submission" date="2013-06" db="EMBL/GenBank/DDBJ databases">
        <authorList>
            <person name="Weinstock G."/>
            <person name="Sodergren E."/>
            <person name="Lobos E.A."/>
            <person name="Fulton L."/>
            <person name="Fulton R."/>
            <person name="Courtney L."/>
            <person name="Fronick C."/>
            <person name="O'Laughlin M."/>
            <person name="Godfrey J."/>
            <person name="Wilson R.M."/>
            <person name="Miner T."/>
            <person name="Farmer C."/>
            <person name="Delehaunty K."/>
            <person name="Cordes M."/>
            <person name="Minx P."/>
            <person name="Tomlinson C."/>
            <person name="Chen J."/>
            <person name="Wollam A."/>
            <person name="Pepin K.H."/>
            <person name="Bhonagiri V."/>
            <person name="Zhang X."/>
            <person name="Warren W."/>
            <person name="Mitreva M."/>
            <person name="Mardis E.R."/>
            <person name="Wilson R.K."/>
        </authorList>
    </citation>
    <scope>NUCLEOTIDE SEQUENCE [LARGE SCALE GENOMIC DNA]</scope>
    <source>
        <strain evidence="2 3">F0510</strain>
    </source>
</reference>
<feature type="compositionally biased region" description="Basic and acidic residues" evidence="1">
    <location>
        <begin position="55"/>
        <end position="66"/>
    </location>
</feature>
<protein>
    <submittedName>
        <fullName evidence="2">Uncharacterized protein</fullName>
    </submittedName>
</protein>
<evidence type="ECO:0000313" key="3">
    <source>
        <dbReference type="Proteomes" id="UP000016498"/>
    </source>
</evidence>
<dbReference type="Proteomes" id="UP000016498">
    <property type="component" value="Unassembled WGS sequence"/>
</dbReference>
<accession>U1RHE5</accession>
<sequence length="66" mass="7306">MLSASNLSPLDEARLRFIAQGPHHLGPGDLQAHSLLGRDTPADGQLTRHYHPQKGLKERAQRQQTS</sequence>
<comment type="caution">
    <text evidence="2">The sequence shown here is derived from an EMBL/GenBank/DDBJ whole genome shotgun (WGS) entry which is preliminary data.</text>
</comment>
<organism evidence="2 3">
    <name type="scientific">Actinomyces johnsonii F0510</name>
    <dbReference type="NCBI Taxonomy" id="1227262"/>
    <lineage>
        <taxon>Bacteria</taxon>
        <taxon>Bacillati</taxon>
        <taxon>Actinomycetota</taxon>
        <taxon>Actinomycetes</taxon>
        <taxon>Actinomycetales</taxon>
        <taxon>Actinomycetaceae</taxon>
        <taxon>Actinomyces</taxon>
    </lineage>
</organism>
<dbReference type="EMBL" id="AWSD01000247">
    <property type="protein sequence ID" value="ERH17907.1"/>
    <property type="molecule type" value="Genomic_DNA"/>
</dbReference>
<feature type="region of interest" description="Disordered" evidence="1">
    <location>
        <begin position="21"/>
        <end position="66"/>
    </location>
</feature>
<dbReference type="HOGENOM" id="CLU_2821419_0_0_11"/>
<dbReference type="AlphaFoldDB" id="U1RHE5"/>
<evidence type="ECO:0000313" key="2">
    <source>
        <dbReference type="EMBL" id="ERH17907.1"/>
    </source>
</evidence>
<name>U1RHE5_9ACTO</name>
<evidence type="ECO:0000256" key="1">
    <source>
        <dbReference type="SAM" id="MobiDB-lite"/>
    </source>
</evidence>